<evidence type="ECO:0000313" key="2">
    <source>
        <dbReference type="EMBL" id="CAH3023707.1"/>
    </source>
</evidence>
<comment type="caution">
    <text evidence="2">The sequence shown here is derived from an EMBL/GenBank/DDBJ whole genome shotgun (WGS) entry which is preliminary data.</text>
</comment>
<organism evidence="2 3">
    <name type="scientific">Porites evermanni</name>
    <dbReference type="NCBI Taxonomy" id="104178"/>
    <lineage>
        <taxon>Eukaryota</taxon>
        <taxon>Metazoa</taxon>
        <taxon>Cnidaria</taxon>
        <taxon>Anthozoa</taxon>
        <taxon>Hexacorallia</taxon>
        <taxon>Scleractinia</taxon>
        <taxon>Fungiina</taxon>
        <taxon>Poritidae</taxon>
        <taxon>Porites</taxon>
    </lineage>
</organism>
<name>A0ABN8M9V0_9CNID</name>
<evidence type="ECO:0000313" key="3">
    <source>
        <dbReference type="Proteomes" id="UP001159427"/>
    </source>
</evidence>
<keyword evidence="3" id="KW-1185">Reference proteome</keyword>
<dbReference type="Proteomes" id="UP001159427">
    <property type="component" value="Unassembled WGS sequence"/>
</dbReference>
<reference evidence="2 3" key="1">
    <citation type="submission" date="2022-05" db="EMBL/GenBank/DDBJ databases">
        <authorList>
            <consortium name="Genoscope - CEA"/>
            <person name="William W."/>
        </authorList>
    </citation>
    <scope>NUCLEOTIDE SEQUENCE [LARGE SCALE GENOMIC DNA]</scope>
</reference>
<protein>
    <submittedName>
        <fullName evidence="2">Uncharacterized protein</fullName>
    </submittedName>
</protein>
<proteinExistence type="predicted"/>
<evidence type="ECO:0000256" key="1">
    <source>
        <dbReference type="SAM" id="MobiDB-lite"/>
    </source>
</evidence>
<sequence length="395" mass="44905">MLGFNVNYSQCQSAIPLQSSFSTVPSKVPKEIWKFLLSEMKIIADTNCPAEENCSRRQNVGKNPFMLPDKKGTVLKTSSSFTCSSNLSRSYVEQVSNVSWYRTKCGRPRSNSYPFIKRWNPLPRVIEEEESVEEAPKEAHRCVSNVHVQTINWADNKLSEEWLSKINLLRSTLIAAPVIKVRRRRSRSNSFPFIKRLHQLPCVTEEDETTEDEITTQLQQIQKVKRTDKLSHDSLDKISTESFSLSITDKPRGPFHSVNYPLTKFTGAEKQVVLEDSRQNASLSFERAVMRLTDQESSDPASSKKDSSTFRKPDSTYISLISGFMHETKEGAPHSGTYSYTSESLTSDCRKQSRAKNCKTLKCIAFSPRKLLCSNGRQNVQRELSGSSEYIPLQM</sequence>
<feature type="region of interest" description="Disordered" evidence="1">
    <location>
        <begin position="291"/>
        <end position="311"/>
    </location>
</feature>
<feature type="compositionally biased region" description="Basic and acidic residues" evidence="1">
    <location>
        <begin position="302"/>
        <end position="311"/>
    </location>
</feature>
<gene>
    <name evidence="2" type="ORF">PEVE_00020191</name>
</gene>
<dbReference type="EMBL" id="CALNXI010000271">
    <property type="protein sequence ID" value="CAH3023707.1"/>
    <property type="molecule type" value="Genomic_DNA"/>
</dbReference>
<accession>A0ABN8M9V0</accession>